<dbReference type="KEGG" id="cput:CONPUDRAFT_152633"/>
<dbReference type="GeneID" id="19203031"/>
<feature type="compositionally biased region" description="Basic and acidic residues" evidence="1">
    <location>
        <begin position="42"/>
        <end position="57"/>
    </location>
</feature>
<gene>
    <name evidence="3" type="ORF">CONPUDRAFT_152633</name>
</gene>
<dbReference type="GO" id="GO:0004672">
    <property type="term" value="F:protein kinase activity"/>
    <property type="evidence" value="ECO:0007669"/>
    <property type="project" value="InterPro"/>
</dbReference>
<name>A0A5M3MRD8_CONPW</name>
<dbReference type="Proteomes" id="UP000053558">
    <property type="component" value="Unassembled WGS sequence"/>
</dbReference>
<evidence type="ECO:0000259" key="2">
    <source>
        <dbReference type="PROSITE" id="PS50011"/>
    </source>
</evidence>
<dbReference type="OrthoDB" id="5809314at2759"/>
<proteinExistence type="predicted"/>
<feature type="compositionally biased region" description="Low complexity" evidence="1">
    <location>
        <begin position="16"/>
        <end position="40"/>
    </location>
</feature>
<organism evidence="3 4">
    <name type="scientific">Coniophora puteana (strain RWD-64-598)</name>
    <name type="common">Brown rot fungus</name>
    <dbReference type="NCBI Taxonomy" id="741705"/>
    <lineage>
        <taxon>Eukaryota</taxon>
        <taxon>Fungi</taxon>
        <taxon>Dikarya</taxon>
        <taxon>Basidiomycota</taxon>
        <taxon>Agaricomycotina</taxon>
        <taxon>Agaricomycetes</taxon>
        <taxon>Agaricomycetidae</taxon>
        <taxon>Boletales</taxon>
        <taxon>Coniophorineae</taxon>
        <taxon>Coniophoraceae</taxon>
        <taxon>Coniophora</taxon>
    </lineage>
</organism>
<evidence type="ECO:0000256" key="1">
    <source>
        <dbReference type="SAM" id="MobiDB-lite"/>
    </source>
</evidence>
<dbReference type="InterPro" id="IPR011009">
    <property type="entry name" value="Kinase-like_dom_sf"/>
</dbReference>
<protein>
    <recommendedName>
        <fullName evidence="2">Protein kinase domain-containing protein</fullName>
    </recommendedName>
</protein>
<dbReference type="InterPro" id="IPR000719">
    <property type="entry name" value="Prot_kinase_dom"/>
</dbReference>
<comment type="caution">
    <text evidence="3">The sequence shown here is derived from an EMBL/GenBank/DDBJ whole genome shotgun (WGS) entry which is preliminary data.</text>
</comment>
<dbReference type="Gene3D" id="3.30.200.20">
    <property type="entry name" value="Phosphorylase Kinase, domain 1"/>
    <property type="match status" value="1"/>
</dbReference>
<dbReference type="Gene3D" id="1.10.510.10">
    <property type="entry name" value="Transferase(Phosphotransferase) domain 1"/>
    <property type="match status" value="1"/>
</dbReference>
<keyword evidence="4" id="KW-1185">Reference proteome</keyword>
<evidence type="ECO:0000313" key="3">
    <source>
        <dbReference type="EMBL" id="EIW81719.1"/>
    </source>
</evidence>
<dbReference type="PROSITE" id="PS50011">
    <property type="entry name" value="PROTEIN_KINASE_DOM"/>
    <property type="match status" value="1"/>
</dbReference>
<dbReference type="GO" id="GO:0005524">
    <property type="term" value="F:ATP binding"/>
    <property type="evidence" value="ECO:0007669"/>
    <property type="project" value="InterPro"/>
</dbReference>
<dbReference type="AlphaFoldDB" id="A0A5M3MRD8"/>
<sequence length="192" mass="21324">MDTPFDEWSTHNVPISSSSVLPLASSPPAACDSDSNSADLNGRIRKEPLKRGRHGETWKGSMTRESGPRQQVAIKVIKLKPVRGEESMPLIQLDSVADVKVPLQEFLEYARERKLIRHKSIEPFLGVCADLQFGSAAPSSISPWHELGDHRARKAEQLAEALHFLHSRDIVHGNLVPSNTLIGPFYRVCITD</sequence>
<feature type="region of interest" description="Disordered" evidence="1">
    <location>
        <begin position="1"/>
        <end position="66"/>
    </location>
</feature>
<dbReference type="SUPFAM" id="SSF56112">
    <property type="entry name" value="Protein kinase-like (PK-like)"/>
    <property type="match status" value="1"/>
</dbReference>
<reference evidence="4" key="1">
    <citation type="journal article" date="2012" name="Science">
        <title>The Paleozoic origin of enzymatic lignin decomposition reconstructed from 31 fungal genomes.</title>
        <authorList>
            <person name="Floudas D."/>
            <person name="Binder M."/>
            <person name="Riley R."/>
            <person name="Barry K."/>
            <person name="Blanchette R.A."/>
            <person name="Henrissat B."/>
            <person name="Martinez A.T."/>
            <person name="Otillar R."/>
            <person name="Spatafora J.W."/>
            <person name="Yadav J.S."/>
            <person name="Aerts A."/>
            <person name="Benoit I."/>
            <person name="Boyd A."/>
            <person name="Carlson A."/>
            <person name="Copeland A."/>
            <person name="Coutinho P.M."/>
            <person name="de Vries R.P."/>
            <person name="Ferreira P."/>
            <person name="Findley K."/>
            <person name="Foster B."/>
            <person name="Gaskell J."/>
            <person name="Glotzer D."/>
            <person name="Gorecki P."/>
            <person name="Heitman J."/>
            <person name="Hesse C."/>
            <person name="Hori C."/>
            <person name="Igarashi K."/>
            <person name="Jurgens J.A."/>
            <person name="Kallen N."/>
            <person name="Kersten P."/>
            <person name="Kohler A."/>
            <person name="Kuees U."/>
            <person name="Kumar T.K.A."/>
            <person name="Kuo A."/>
            <person name="LaButti K."/>
            <person name="Larrondo L.F."/>
            <person name="Lindquist E."/>
            <person name="Ling A."/>
            <person name="Lombard V."/>
            <person name="Lucas S."/>
            <person name="Lundell T."/>
            <person name="Martin R."/>
            <person name="McLaughlin D.J."/>
            <person name="Morgenstern I."/>
            <person name="Morin E."/>
            <person name="Murat C."/>
            <person name="Nagy L.G."/>
            <person name="Nolan M."/>
            <person name="Ohm R.A."/>
            <person name="Patyshakuliyeva A."/>
            <person name="Rokas A."/>
            <person name="Ruiz-Duenas F.J."/>
            <person name="Sabat G."/>
            <person name="Salamov A."/>
            <person name="Samejima M."/>
            <person name="Schmutz J."/>
            <person name="Slot J.C."/>
            <person name="St John F."/>
            <person name="Stenlid J."/>
            <person name="Sun H."/>
            <person name="Sun S."/>
            <person name="Syed K."/>
            <person name="Tsang A."/>
            <person name="Wiebenga A."/>
            <person name="Young D."/>
            <person name="Pisabarro A."/>
            <person name="Eastwood D.C."/>
            <person name="Martin F."/>
            <person name="Cullen D."/>
            <person name="Grigoriev I.V."/>
            <person name="Hibbett D.S."/>
        </authorList>
    </citation>
    <scope>NUCLEOTIDE SEQUENCE [LARGE SCALE GENOMIC DNA]</scope>
    <source>
        <strain evidence="4">RWD-64-598 SS2</strain>
    </source>
</reference>
<accession>A0A5M3MRD8</accession>
<dbReference type="EMBL" id="JH711577">
    <property type="protein sequence ID" value="EIW81719.1"/>
    <property type="molecule type" value="Genomic_DNA"/>
</dbReference>
<evidence type="ECO:0000313" key="4">
    <source>
        <dbReference type="Proteomes" id="UP000053558"/>
    </source>
</evidence>
<dbReference type="RefSeq" id="XP_007767612.1">
    <property type="nucleotide sequence ID" value="XM_007769422.1"/>
</dbReference>
<feature type="domain" description="Protein kinase" evidence="2">
    <location>
        <begin position="43"/>
        <end position="192"/>
    </location>
</feature>